<evidence type="ECO:0000256" key="4">
    <source>
        <dbReference type="ARBA" id="ARBA00022741"/>
    </source>
</evidence>
<dbReference type="GO" id="GO:0051082">
    <property type="term" value="F:unfolded protein binding"/>
    <property type="evidence" value="ECO:0007669"/>
    <property type="project" value="InterPro"/>
</dbReference>
<dbReference type="SUPFAM" id="SSF54849">
    <property type="entry name" value="GroEL-intermediate domain like"/>
    <property type="match status" value="1"/>
</dbReference>
<keyword evidence="4 8" id="KW-0547">Nucleotide-binding</keyword>
<dbReference type="InterPro" id="IPR002194">
    <property type="entry name" value="Chaperonin_TCP-1_CS"/>
</dbReference>
<gene>
    <name evidence="9" type="ORF">TAT_000111100</name>
    <name evidence="10" type="ORF">TAV_000110400</name>
</gene>
<dbReference type="InterPro" id="IPR017998">
    <property type="entry name" value="Chaperone_TCP-1"/>
</dbReference>
<dbReference type="InterPro" id="IPR012721">
    <property type="entry name" value="Chap_CCT_theta"/>
</dbReference>
<dbReference type="SUPFAM" id="SSF52029">
    <property type="entry name" value="GroEL apical domain-like"/>
    <property type="match status" value="1"/>
</dbReference>
<accession>A0A3B0N560</accession>
<dbReference type="GO" id="GO:0140662">
    <property type="term" value="F:ATP-dependent protein folding chaperone"/>
    <property type="evidence" value="ECO:0007669"/>
    <property type="project" value="InterPro"/>
</dbReference>
<dbReference type="GO" id="GO:0005524">
    <property type="term" value="F:ATP binding"/>
    <property type="evidence" value="ECO:0007669"/>
    <property type="project" value="UniProtKB-KW"/>
</dbReference>
<dbReference type="InterPro" id="IPR027409">
    <property type="entry name" value="GroEL-like_apical_dom_sf"/>
</dbReference>
<dbReference type="VEuPathDB" id="PiroplasmaDB:TA16400"/>
<evidence type="ECO:0000256" key="5">
    <source>
        <dbReference type="ARBA" id="ARBA00022840"/>
    </source>
</evidence>
<dbReference type="EMBL" id="UIVS01000001">
    <property type="protein sequence ID" value="SVP90398.1"/>
    <property type="molecule type" value="Genomic_DNA"/>
</dbReference>
<dbReference type="Pfam" id="PF00118">
    <property type="entry name" value="Cpn60_TCP1"/>
    <property type="match status" value="1"/>
</dbReference>
<comment type="similarity">
    <text evidence="2 8">Belongs to the TCP-1 chaperonin family.</text>
</comment>
<dbReference type="InterPro" id="IPR027410">
    <property type="entry name" value="TCP-1-like_intermed_sf"/>
</dbReference>
<dbReference type="InterPro" id="IPR002423">
    <property type="entry name" value="Cpn60/GroEL/TCP-1"/>
</dbReference>
<reference evidence="9" key="1">
    <citation type="submission" date="2018-07" db="EMBL/GenBank/DDBJ databases">
        <authorList>
            <person name="Quirk P.G."/>
            <person name="Krulwich T.A."/>
        </authorList>
    </citation>
    <scope>NUCLEOTIDE SEQUENCE</scope>
    <source>
        <strain evidence="9">Anand</strain>
    </source>
</reference>
<dbReference type="PRINTS" id="PR00304">
    <property type="entry name" value="TCOMPLEXTCP1"/>
</dbReference>
<name>A0A3B0N560_THEAN</name>
<comment type="subcellular location">
    <subcellularLocation>
        <location evidence="1">Cytoplasm</location>
    </subcellularLocation>
</comment>
<dbReference type="PANTHER" id="PTHR11353">
    <property type="entry name" value="CHAPERONIN"/>
    <property type="match status" value="1"/>
</dbReference>
<dbReference type="Gene3D" id="3.50.7.10">
    <property type="entry name" value="GroEL"/>
    <property type="match status" value="1"/>
</dbReference>
<dbReference type="GO" id="GO:0016887">
    <property type="term" value="F:ATP hydrolysis activity"/>
    <property type="evidence" value="ECO:0007669"/>
    <property type="project" value="InterPro"/>
</dbReference>
<proteinExistence type="inferred from homology"/>
<dbReference type="GO" id="GO:0005737">
    <property type="term" value="C:cytoplasm"/>
    <property type="evidence" value="ECO:0007669"/>
    <property type="project" value="UniProtKB-SubCell"/>
</dbReference>
<evidence type="ECO:0000256" key="1">
    <source>
        <dbReference type="ARBA" id="ARBA00004496"/>
    </source>
</evidence>
<dbReference type="SUPFAM" id="SSF48592">
    <property type="entry name" value="GroEL equatorial domain-like"/>
    <property type="match status" value="1"/>
</dbReference>
<sequence>MFQHKFGARALMREGGKFLGAADNPTLRNIEAIQQISDMLKTSLGPNSMKKLIVNHIDKKFVTSDCNTILAELEVVHPVGKIVMSSVESQNLQFGDGSNTLVALLGELLTNAGELLQDGVHISDIRKGYEIAFNKLMEHLPSLVCYNIKDLRDHESLRRVLYTAMNSKFSYMSEFLSKLVTDAVISVMPTDVTMFDPQNIRVVKLTGGSVMESNLVNGLVLIREPLGSVKKAYNCRVLVLSVGLEFSGPETKGTVLLKTAEQLLNYTKGEEKEMETVIKSISDKGVGVIVCNGAVSEMALHFCNKYNILVLKLVSKFDLRRVCRTTRSQAVMNLSQLLPQPTDLQNGEKPEVNEEFGYVESMELTEISSKKCVIIRAKDSRVNTIILKGATNNQLDEVERGIDDAVALVDNLKVDGKFLPGAGAVELQLSVLLKKFSDTVSGLERYAVEAFAKSLQVVPKILATNAGVDCETLLTNLLSLHENGKIHSCVDIETGSCGDSVELKVFDHYQTKHNLLTLCYEALMTILTVDQIIVAKPAGGPKPPGQNNPDL</sequence>
<dbReference type="Gene3D" id="3.30.260.10">
    <property type="entry name" value="TCP-1-like chaperonin intermediate domain"/>
    <property type="match status" value="1"/>
</dbReference>
<protein>
    <recommendedName>
        <fullName evidence="7">CCT-theta</fullName>
    </recommendedName>
</protein>
<evidence type="ECO:0000256" key="3">
    <source>
        <dbReference type="ARBA" id="ARBA00022490"/>
    </source>
</evidence>
<evidence type="ECO:0000313" key="9">
    <source>
        <dbReference type="EMBL" id="SVP89258.1"/>
    </source>
</evidence>
<dbReference type="FunFam" id="3.50.7.10:FF:000008">
    <property type="entry name" value="T-complex protein 1 subunit theta"/>
    <property type="match status" value="1"/>
</dbReference>
<dbReference type="InterPro" id="IPR027413">
    <property type="entry name" value="GROEL-like_equatorial_sf"/>
</dbReference>
<dbReference type="EMBL" id="UIVT01000001">
    <property type="protein sequence ID" value="SVP89258.1"/>
    <property type="molecule type" value="Genomic_DNA"/>
</dbReference>
<evidence type="ECO:0000313" key="10">
    <source>
        <dbReference type="EMBL" id="SVP90398.1"/>
    </source>
</evidence>
<evidence type="ECO:0000256" key="2">
    <source>
        <dbReference type="ARBA" id="ARBA00008020"/>
    </source>
</evidence>
<keyword evidence="3" id="KW-0963">Cytoplasm</keyword>
<keyword evidence="5 8" id="KW-0067">ATP-binding</keyword>
<evidence type="ECO:0000256" key="6">
    <source>
        <dbReference type="ARBA" id="ARBA00023186"/>
    </source>
</evidence>
<dbReference type="AlphaFoldDB" id="A0A3B0N560"/>
<organism evidence="9">
    <name type="scientific">Theileria annulata</name>
    <dbReference type="NCBI Taxonomy" id="5874"/>
    <lineage>
        <taxon>Eukaryota</taxon>
        <taxon>Sar</taxon>
        <taxon>Alveolata</taxon>
        <taxon>Apicomplexa</taxon>
        <taxon>Aconoidasida</taxon>
        <taxon>Piroplasmida</taxon>
        <taxon>Theileriidae</taxon>
        <taxon>Theileria</taxon>
    </lineage>
</organism>
<keyword evidence="6 8" id="KW-0143">Chaperone</keyword>
<dbReference type="PROSITE" id="PS00750">
    <property type="entry name" value="TCP1_1"/>
    <property type="match status" value="1"/>
</dbReference>
<dbReference type="Gene3D" id="1.10.560.10">
    <property type="entry name" value="GroEL-like equatorial domain"/>
    <property type="match status" value="1"/>
</dbReference>
<evidence type="ECO:0000256" key="7">
    <source>
        <dbReference type="ARBA" id="ARBA00029602"/>
    </source>
</evidence>
<evidence type="ECO:0000256" key="8">
    <source>
        <dbReference type="RuleBase" id="RU004187"/>
    </source>
</evidence>
<dbReference type="NCBIfam" id="TIGR02346">
    <property type="entry name" value="chap_CCT_theta"/>
    <property type="match status" value="1"/>
</dbReference>
<dbReference type="CDD" id="cd03341">
    <property type="entry name" value="TCP1_theta"/>
    <property type="match status" value="1"/>
</dbReference>